<dbReference type="InterPro" id="IPR045864">
    <property type="entry name" value="aa-tRNA-synth_II/BPL/LPL"/>
</dbReference>
<dbReference type="Pfam" id="PF02237">
    <property type="entry name" value="BPL_C"/>
    <property type="match status" value="1"/>
</dbReference>
<gene>
    <name evidence="7" type="ORF">HLB44_04380</name>
</gene>
<comment type="caution">
    <text evidence="7">The sequence shown here is derived from an EMBL/GenBank/DDBJ whole genome shotgun (WGS) entry which is preliminary data.</text>
</comment>
<keyword evidence="8" id="KW-1185">Reference proteome</keyword>
<dbReference type="InterPro" id="IPR003142">
    <property type="entry name" value="BPL_C"/>
</dbReference>
<keyword evidence="2" id="KW-0092">Biotin</keyword>
<evidence type="ECO:0000256" key="5">
    <source>
        <dbReference type="SAM" id="MobiDB-lite"/>
    </source>
</evidence>
<evidence type="ECO:0000313" key="8">
    <source>
        <dbReference type="Proteomes" id="UP000737171"/>
    </source>
</evidence>
<evidence type="ECO:0000256" key="1">
    <source>
        <dbReference type="ARBA" id="ARBA00022598"/>
    </source>
</evidence>
<dbReference type="PROSITE" id="PS51733">
    <property type="entry name" value="BPL_LPL_CATALYTIC"/>
    <property type="match status" value="1"/>
</dbReference>
<dbReference type="EMBL" id="JABRWJ010000001">
    <property type="protein sequence ID" value="NRF66212.1"/>
    <property type="molecule type" value="Genomic_DNA"/>
</dbReference>
<dbReference type="SUPFAM" id="SSF55681">
    <property type="entry name" value="Class II aaRS and biotin synthetases"/>
    <property type="match status" value="1"/>
</dbReference>
<feature type="region of interest" description="Disordered" evidence="5">
    <location>
        <begin position="45"/>
        <end position="67"/>
    </location>
</feature>
<dbReference type="Gene3D" id="3.30.930.10">
    <property type="entry name" value="Bira Bifunctional Protein, Domain 2"/>
    <property type="match status" value="1"/>
</dbReference>
<organism evidence="7 8">
    <name type="scientific">Pseudaquabacterium terrae</name>
    <dbReference type="NCBI Taxonomy" id="2732868"/>
    <lineage>
        <taxon>Bacteria</taxon>
        <taxon>Pseudomonadati</taxon>
        <taxon>Pseudomonadota</taxon>
        <taxon>Betaproteobacteria</taxon>
        <taxon>Burkholderiales</taxon>
        <taxon>Sphaerotilaceae</taxon>
        <taxon>Pseudaquabacterium</taxon>
    </lineage>
</organism>
<protein>
    <recommendedName>
        <fullName evidence="3">biotin--[biotin carboxyl-carrier protein] ligase</fullName>
        <ecNumber evidence="3">6.3.4.15</ecNumber>
    </recommendedName>
</protein>
<dbReference type="InterPro" id="IPR004408">
    <property type="entry name" value="Biotin_CoA_COase_ligase"/>
</dbReference>
<evidence type="ECO:0000256" key="3">
    <source>
        <dbReference type="ARBA" id="ARBA00024227"/>
    </source>
</evidence>
<dbReference type="NCBIfam" id="TIGR00121">
    <property type="entry name" value="birA_ligase"/>
    <property type="match status" value="1"/>
</dbReference>
<dbReference type="Gene3D" id="2.30.30.100">
    <property type="match status" value="1"/>
</dbReference>
<evidence type="ECO:0000256" key="4">
    <source>
        <dbReference type="ARBA" id="ARBA00047846"/>
    </source>
</evidence>
<feature type="region of interest" description="Disordered" evidence="5">
    <location>
        <begin position="286"/>
        <end position="310"/>
    </location>
</feature>
<evidence type="ECO:0000259" key="6">
    <source>
        <dbReference type="PROSITE" id="PS51733"/>
    </source>
</evidence>
<dbReference type="GO" id="GO:0004077">
    <property type="term" value="F:biotin--[biotin carboxyl-carrier protein] ligase activity"/>
    <property type="evidence" value="ECO:0007669"/>
    <property type="project" value="UniProtKB-EC"/>
</dbReference>
<keyword evidence="1 7" id="KW-0436">Ligase</keyword>
<accession>A0ABX2EDI3</accession>
<dbReference type="RefSeq" id="WP_173120934.1">
    <property type="nucleotide sequence ID" value="NZ_JABRWJ010000001.1"/>
</dbReference>
<dbReference type="InterPro" id="IPR004143">
    <property type="entry name" value="BPL_LPL_catalytic"/>
</dbReference>
<feature type="domain" description="BPL/LPL catalytic" evidence="6">
    <location>
        <begin position="39"/>
        <end position="221"/>
    </location>
</feature>
<name>A0ABX2EDI3_9BURK</name>
<comment type="catalytic activity">
    <reaction evidence="4">
        <text>biotin + L-lysyl-[protein] + ATP = N(6)-biotinyl-L-lysyl-[protein] + AMP + diphosphate + H(+)</text>
        <dbReference type="Rhea" id="RHEA:11756"/>
        <dbReference type="Rhea" id="RHEA-COMP:9752"/>
        <dbReference type="Rhea" id="RHEA-COMP:10505"/>
        <dbReference type="ChEBI" id="CHEBI:15378"/>
        <dbReference type="ChEBI" id="CHEBI:29969"/>
        <dbReference type="ChEBI" id="CHEBI:30616"/>
        <dbReference type="ChEBI" id="CHEBI:33019"/>
        <dbReference type="ChEBI" id="CHEBI:57586"/>
        <dbReference type="ChEBI" id="CHEBI:83144"/>
        <dbReference type="ChEBI" id="CHEBI:456215"/>
        <dbReference type="EC" id="6.3.4.15"/>
    </reaction>
</comment>
<dbReference type="EC" id="6.3.4.15" evidence="3"/>
<dbReference type="Pfam" id="PF03099">
    <property type="entry name" value="BPL_LplA_LipB"/>
    <property type="match status" value="1"/>
</dbReference>
<dbReference type="CDD" id="cd16442">
    <property type="entry name" value="BPL"/>
    <property type="match status" value="1"/>
</dbReference>
<sequence length="310" mass="32859">MSDTHHLQWGAETLWQRLTPLLPGLSVEMVARIDSTNTQLLERARRAGAHDDAASASTHGRRAGDTQPCLLVAESQTRGRGRQGKPWYSTAGASLTFSLSLPLKPPDWSGLSLAVGIAVADALDPLGAGQAPRIGLKWPNDLMLLESDGPGRKLGGILIETVPVGQRRMAVIGIGLNVLPQALKDLSWGYACLQEFLPAIDAPQALAQVAEPLVRLLLDFERHGFAPLQPRYARRDALLGKPVTTSFAEAPEGVAEGVDADGALLLRVGTARQRITSGEVVSVRLVGDHSGDNSDDDAGDASENPEAPAC</sequence>
<dbReference type="PANTHER" id="PTHR12835">
    <property type="entry name" value="BIOTIN PROTEIN LIGASE"/>
    <property type="match status" value="1"/>
</dbReference>
<proteinExistence type="predicted"/>
<evidence type="ECO:0000313" key="7">
    <source>
        <dbReference type="EMBL" id="NRF66212.1"/>
    </source>
</evidence>
<dbReference type="Proteomes" id="UP000737171">
    <property type="component" value="Unassembled WGS sequence"/>
</dbReference>
<evidence type="ECO:0000256" key="2">
    <source>
        <dbReference type="ARBA" id="ARBA00023267"/>
    </source>
</evidence>
<reference evidence="7 8" key="1">
    <citation type="submission" date="2020-05" db="EMBL/GenBank/DDBJ databases">
        <title>Aquincola sp. isolate from soil.</title>
        <authorList>
            <person name="Han J."/>
            <person name="Kim D.-U."/>
        </authorList>
    </citation>
    <scope>NUCLEOTIDE SEQUENCE [LARGE SCALE GENOMIC DNA]</scope>
    <source>
        <strain evidence="7 8">S2</strain>
    </source>
</reference>
<dbReference type="PANTHER" id="PTHR12835:SF5">
    <property type="entry name" value="BIOTIN--PROTEIN LIGASE"/>
    <property type="match status" value="1"/>
</dbReference>